<accession>A0A6A5HV37</accession>
<organism evidence="2 3">
    <name type="scientific">Caenorhabditis remanei</name>
    <name type="common">Caenorhabditis vulgaris</name>
    <dbReference type="NCBI Taxonomy" id="31234"/>
    <lineage>
        <taxon>Eukaryota</taxon>
        <taxon>Metazoa</taxon>
        <taxon>Ecdysozoa</taxon>
        <taxon>Nematoda</taxon>
        <taxon>Chromadorea</taxon>
        <taxon>Rhabditida</taxon>
        <taxon>Rhabditina</taxon>
        <taxon>Rhabditomorpha</taxon>
        <taxon>Rhabditoidea</taxon>
        <taxon>Rhabditidae</taxon>
        <taxon>Peloderinae</taxon>
        <taxon>Caenorhabditis</taxon>
    </lineage>
</organism>
<reference evidence="2 3" key="1">
    <citation type="submission" date="2019-12" db="EMBL/GenBank/DDBJ databases">
        <title>Chromosome-level assembly of the Caenorhabditis remanei genome.</title>
        <authorList>
            <person name="Teterina A.A."/>
            <person name="Willis J.H."/>
            <person name="Phillips P.C."/>
        </authorList>
    </citation>
    <scope>NUCLEOTIDE SEQUENCE [LARGE SCALE GENOMIC DNA]</scope>
    <source>
        <strain evidence="2 3">PX506</strain>
        <tissue evidence="2">Whole organism</tissue>
    </source>
</reference>
<dbReference type="PANTHER" id="PTHR34152:SF5">
    <property type="entry name" value="CANDIDATE TUMOR SUPPRESSOR PROTEIN"/>
    <property type="match status" value="1"/>
</dbReference>
<dbReference type="KEGG" id="crq:GCK72_002435"/>
<feature type="transmembrane region" description="Helical" evidence="1">
    <location>
        <begin position="12"/>
        <end position="41"/>
    </location>
</feature>
<dbReference type="Proteomes" id="UP000483820">
    <property type="component" value="Chromosome I"/>
</dbReference>
<evidence type="ECO:0000313" key="2">
    <source>
        <dbReference type="EMBL" id="KAF1770616.1"/>
    </source>
</evidence>
<keyword evidence="1" id="KW-0472">Membrane</keyword>
<protein>
    <submittedName>
        <fullName evidence="2">Uncharacterized protein</fullName>
    </submittedName>
</protein>
<dbReference type="RefSeq" id="XP_053592069.1">
    <property type="nucleotide sequence ID" value="XM_053723424.1"/>
</dbReference>
<dbReference type="PANTHER" id="PTHR34152">
    <property type="entry name" value="PROTEIN CBG12353-RELATED"/>
    <property type="match status" value="1"/>
</dbReference>
<dbReference type="CTD" id="78773360"/>
<evidence type="ECO:0000313" key="3">
    <source>
        <dbReference type="Proteomes" id="UP000483820"/>
    </source>
</evidence>
<sequence length="176" mass="19704">MVPLKMSNNGSCLACCCCLPCSLFLIAVTLGIPSFLMFLGITRIDSCPVEPYIPIWMICVASLLFIQIIFESVRPIRDQSMRSVDCSIDCCSLLSLLLYFSRLALLAATIIGCFLIFPMIPMKNQCDSLLYWTSFSYCVLALISYMIASMFWICCCCCVVIGGYRTVSTETEVRYT</sequence>
<dbReference type="AlphaFoldDB" id="A0A6A5HV37"/>
<dbReference type="EMBL" id="WUAV01000001">
    <property type="protein sequence ID" value="KAF1770616.1"/>
    <property type="molecule type" value="Genomic_DNA"/>
</dbReference>
<feature type="transmembrane region" description="Helical" evidence="1">
    <location>
        <begin position="53"/>
        <end position="70"/>
    </location>
</feature>
<feature type="transmembrane region" description="Helical" evidence="1">
    <location>
        <begin position="129"/>
        <end position="162"/>
    </location>
</feature>
<feature type="transmembrane region" description="Helical" evidence="1">
    <location>
        <begin position="91"/>
        <end position="117"/>
    </location>
</feature>
<name>A0A6A5HV37_CAERE</name>
<comment type="caution">
    <text evidence="2">The sequence shown here is derived from an EMBL/GenBank/DDBJ whole genome shotgun (WGS) entry which is preliminary data.</text>
</comment>
<gene>
    <name evidence="2" type="ORF">GCK72_002435</name>
</gene>
<keyword evidence="1" id="KW-0812">Transmembrane</keyword>
<proteinExistence type="predicted"/>
<keyword evidence="1" id="KW-1133">Transmembrane helix</keyword>
<dbReference type="GeneID" id="78773360"/>
<evidence type="ECO:0000256" key="1">
    <source>
        <dbReference type="SAM" id="Phobius"/>
    </source>
</evidence>